<evidence type="ECO:0000256" key="3">
    <source>
        <dbReference type="SAM" id="Phobius"/>
    </source>
</evidence>
<accession>A0ABM0M7K7</accession>
<dbReference type="RefSeq" id="XP_006815998.1">
    <property type="nucleotide sequence ID" value="XM_006815935.1"/>
</dbReference>
<keyword evidence="1" id="KW-0677">Repeat</keyword>
<dbReference type="Pfam" id="PF00008">
    <property type="entry name" value="EGF"/>
    <property type="match status" value="1"/>
</dbReference>
<evidence type="ECO:0000313" key="7">
    <source>
        <dbReference type="Proteomes" id="UP000694865"/>
    </source>
</evidence>
<evidence type="ECO:0000313" key="8">
    <source>
        <dbReference type="RefSeq" id="XP_006815998.1"/>
    </source>
</evidence>
<sequence>MDMNTAGWYLGESLEMCGIQNGCEHNWLVFGTGIRIRRQETLYIWVLVENSECSVTCGEGFKRRNVRCLDLVTRLTVNDTYCNQTNKPQREIHSCNTGIECLNYYDYIVEQWSTCSATCGYGIQESEIFCVDLLSEQVVNETYCNDQNVTRPNNTRRCWNQECPSGYKYITGRWSRCSELGVRIRTVHCVNVSTEMQVEDEYCSDFKKPSSVDNFTCIPVERDEYYYITGDWGDCDCHTDTHRRLVACVHIYNSSVVLSNYTECDQAGLLRPIESMNCTPSECLGTWKTTLWALCSVTCGAGITSRRVYCVLQSDVNILLDDEHCDNLMKPSAIKTCQHHDDCQISYQWITSNWFPCEVNCGLGIQKRDVNCYGIVYGRIMRVNDTLCIEDRPTNTQICNSSCSGVWSILSSWSECSTTCGEGIQVRSVVCEYPAAANIEPGFVECNIDDRPKTTRECNLGTCFFEGFNCDDSTCMNGGSCKTDGMDDGICSCVTGWSGEVCELDIEPPTLQACPTNLKIETERNKRTGSVIWNEPIYTDNSPHVWLTTSHEPGSNFKIGATTVVYSAVDQAGNTAECSFVVRVEDNQKPSITGCPNDVLKAIDTSDSLNGVLVSWDVPDAEDNSGSVTMTSTHDPFDLFSLGVSQVTYQASDASGNIARCSFQVTVETLSDYPEDQLLYMEVRLDIEFDSGLEDTESMGFTLVASRVEAAVTLLLRDSSISGFLLATVTRLRRGSVIAELVAIFSQPISDVVRIETLRTVYTQVDTGSLGNYPSSNLTAVSEDEAEAVTYIVAAMWVCLFCAAVIIFVFVYMRRCFCMDRLHKSKLSKWLNFNKTDESTDGSIFEPSDNETDNTVDEENNVYNHHDNILDVRLSNFQLAIEDKNVQYRTQTQTNEKESIPL</sequence>
<dbReference type="InterPro" id="IPR000742">
    <property type="entry name" value="EGF"/>
</dbReference>
<dbReference type="Gene3D" id="2.60.40.10">
    <property type="entry name" value="Immunoglobulins"/>
    <property type="match status" value="1"/>
</dbReference>
<feature type="domain" description="HYR" evidence="6">
    <location>
        <begin position="504"/>
        <end position="586"/>
    </location>
</feature>
<dbReference type="Pfam" id="PF19030">
    <property type="entry name" value="TSP1_ADAMTS"/>
    <property type="match status" value="5"/>
</dbReference>
<reference evidence="8" key="1">
    <citation type="submission" date="2025-08" db="UniProtKB">
        <authorList>
            <consortium name="RefSeq"/>
        </authorList>
    </citation>
    <scope>IDENTIFICATION</scope>
    <source>
        <tissue evidence="8">Testes</tissue>
    </source>
</reference>
<dbReference type="PROSITE" id="PS50026">
    <property type="entry name" value="EGF_3"/>
    <property type="match status" value="1"/>
</dbReference>
<keyword evidence="2" id="KW-0245">EGF-like domain</keyword>
<dbReference type="PANTHER" id="PTHR24273:SF32">
    <property type="entry name" value="HYALIN"/>
    <property type="match status" value="1"/>
</dbReference>
<dbReference type="PROSITE" id="PS00022">
    <property type="entry name" value="EGF_1"/>
    <property type="match status" value="1"/>
</dbReference>
<dbReference type="PROSITE" id="PS50024">
    <property type="entry name" value="SEA"/>
    <property type="match status" value="1"/>
</dbReference>
<dbReference type="PROSITE" id="PS50825">
    <property type="entry name" value="HYR"/>
    <property type="match status" value="2"/>
</dbReference>
<protein>
    <submittedName>
        <fullName evidence="8">A disintegrin and metalloproteinase with thrombospondin motifs 9-like</fullName>
    </submittedName>
</protein>
<dbReference type="SUPFAM" id="SSF82671">
    <property type="entry name" value="SEA domain"/>
    <property type="match status" value="1"/>
</dbReference>
<dbReference type="GeneID" id="102809804"/>
<feature type="domain" description="HYR" evidence="6">
    <location>
        <begin position="587"/>
        <end position="669"/>
    </location>
</feature>
<dbReference type="InterPro" id="IPR036383">
    <property type="entry name" value="TSP1_rpt_sf"/>
</dbReference>
<dbReference type="Proteomes" id="UP000694865">
    <property type="component" value="Unplaced"/>
</dbReference>
<name>A0ABM0M7K7_SACKO</name>
<proteinExistence type="predicted"/>
<evidence type="ECO:0000256" key="2">
    <source>
        <dbReference type="PROSITE-ProRule" id="PRU00076"/>
    </source>
</evidence>
<dbReference type="PROSITE" id="PS01186">
    <property type="entry name" value="EGF_2"/>
    <property type="match status" value="1"/>
</dbReference>
<dbReference type="InterPro" id="IPR036364">
    <property type="entry name" value="SEA_dom_sf"/>
</dbReference>
<dbReference type="SUPFAM" id="SSF82895">
    <property type="entry name" value="TSP-1 type 1 repeat"/>
    <property type="match status" value="5"/>
</dbReference>
<dbReference type="InterPro" id="IPR000884">
    <property type="entry name" value="TSP1_rpt"/>
</dbReference>
<dbReference type="SUPFAM" id="SSF57196">
    <property type="entry name" value="EGF/Laminin"/>
    <property type="match status" value="1"/>
</dbReference>
<organism evidence="7 8">
    <name type="scientific">Saccoglossus kowalevskii</name>
    <name type="common">Acorn worm</name>
    <dbReference type="NCBI Taxonomy" id="10224"/>
    <lineage>
        <taxon>Eukaryota</taxon>
        <taxon>Metazoa</taxon>
        <taxon>Hemichordata</taxon>
        <taxon>Enteropneusta</taxon>
        <taxon>Harrimaniidae</taxon>
        <taxon>Saccoglossus</taxon>
    </lineage>
</organism>
<dbReference type="InterPro" id="IPR000082">
    <property type="entry name" value="SEA_dom"/>
</dbReference>
<comment type="caution">
    <text evidence="2">Lacks conserved residue(s) required for the propagation of feature annotation.</text>
</comment>
<dbReference type="Gene3D" id="2.10.25.10">
    <property type="entry name" value="Laminin"/>
    <property type="match status" value="1"/>
</dbReference>
<evidence type="ECO:0000259" key="6">
    <source>
        <dbReference type="PROSITE" id="PS50825"/>
    </source>
</evidence>
<feature type="disulfide bond" evidence="2">
    <location>
        <begin position="493"/>
        <end position="502"/>
    </location>
</feature>
<dbReference type="Gene3D" id="2.20.100.10">
    <property type="entry name" value="Thrombospondin type-1 (TSP1) repeat"/>
    <property type="match status" value="5"/>
</dbReference>
<dbReference type="Pfam" id="PF02494">
    <property type="entry name" value="HYR"/>
    <property type="match status" value="2"/>
</dbReference>
<keyword evidence="7" id="KW-1185">Reference proteome</keyword>
<dbReference type="SMART" id="SM00209">
    <property type="entry name" value="TSP1"/>
    <property type="match status" value="6"/>
</dbReference>
<dbReference type="SMART" id="SM00181">
    <property type="entry name" value="EGF"/>
    <property type="match status" value="2"/>
</dbReference>
<keyword evidence="3" id="KW-0472">Membrane</keyword>
<keyword evidence="3" id="KW-1133">Transmembrane helix</keyword>
<dbReference type="PROSITE" id="PS50092">
    <property type="entry name" value="TSP1"/>
    <property type="match status" value="4"/>
</dbReference>
<keyword evidence="3" id="KW-0812">Transmembrane</keyword>
<dbReference type="PANTHER" id="PTHR24273">
    <property type="entry name" value="FI04643P-RELATED"/>
    <property type="match status" value="1"/>
</dbReference>
<dbReference type="InterPro" id="IPR003410">
    <property type="entry name" value="HYR_dom"/>
</dbReference>
<evidence type="ECO:0000259" key="4">
    <source>
        <dbReference type="PROSITE" id="PS50024"/>
    </source>
</evidence>
<feature type="domain" description="SEA" evidence="4">
    <location>
        <begin position="675"/>
        <end position="783"/>
    </location>
</feature>
<keyword evidence="2" id="KW-1015">Disulfide bond</keyword>
<evidence type="ECO:0000256" key="1">
    <source>
        <dbReference type="ARBA" id="ARBA00022737"/>
    </source>
</evidence>
<evidence type="ECO:0000259" key="5">
    <source>
        <dbReference type="PROSITE" id="PS50026"/>
    </source>
</evidence>
<dbReference type="InterPro" id="IPR013783">
    <property type="entry name" value="Ig-like_fold"/>
</dbReference>
<gene>
    <name evidence="8" type="primary">LOC102809804</name>
</gene>
<feature type="domain" description="EGF-like" evidence="5">
    <location>
        <begin position="466"/>
        <end position="503"/>
    </location>
</feature>
<feature type="transmembrane region" description="Helical" evidence="3">
    <location>
        <begin position="788"/>
        <end position="813"/>
    </location>
</feature>